<reference evidence="2" key="1">
    <citation type="submission" date="2021-01" db="EMBL/GenBank/DDBJ databases">
        <authorList>
            <person name="Corre E."/>
            <person name="Pelletier E."/>
            <person name="Niang G."/>
            <person name="Scheremetjew M."/>
            <person name="Finn R."/>
            <person name="Kale V."/>
            <person name="Holt S."/>
            <person name="Cochrane G."/>
            <person name="Meng A."/>
            <person name="Brown T."/>
            <person name="Cohen L."/>
        </authorList>
    </citation>
    <scope>NUCLEOTIDE SEQUENCE</scope>
    <source>
        <strain evidence="2">CCMP281</strain>
    </source>
</reference>
<gene>
    <name evidence="2" type="ORF">HERI1096_LOCUS40760</name>
</gene>
<feature type="compositionally biased region" description="Low complexity" evidence="1">
    <location>
        <begin position="114"/>
        <end position="126"/>
    </location>
</feature>
<dbReference type="AlphaFoldDB" id="A0A7S3FMB8"/>
<sequence>MTALCSKSDEPALAQKVFDEGVKKLLLENPASSNERHLHPKRPVKDQARFIRTGSDQKTKMAVFTHLPAIVPEASRAQLLRCIQFVWSERDSIKLTADDYAHLKQLGESRMSLAPSPGTPATPATAKRPGEPKGAAAKVLKLQEQLDVLTKKNAVLEQEQRMSGPQARVVHASGTEMHIFVESGEHSRFRSHHDQSRRFLTVDMVRPSTFPSKYLEGRGPIAQTCTFALNLATELASPDGKIWEGRLVNGKEKTRTYDATWSVHCLVYKLEPPPEDIKVDESYGELD</sequence>
<accession>A0A7S3FMB8</accession>
<organism evidence="2">
    <name type="scientific">Haptolina ericina</name>
    <dbReference type="NCBI Taxonomy" id="156174"/>
    <lineage>
        <taxon>Eukaryota</taxon>
        <taxon>Haptista</taxon>
        <taxon>Haptophyta</taxon>
        <taxon>Prymnesiophyceae</taxon>
        <taxon>Prymnesiales</taxon>
        <taxon>Prymnesiaceae</taxon>
        <taxon>Haptolina</taxon>
    </lineage>
</organism>
<proteinExistence type="predicted"/>
<evidence type="ECO:0000313" key="2">
    <source>
        <dbReference type="EMBL" id="CAE0154848.1"/>
    </source>
</evidence>
<protein>
    <submittedName>
        <fullName evidence="2">Uncharacterized protein</fullName>
    </submittedName>
</protein>
<name>A0A7S3FMB8_9EUKA</name>
<evidence type="ECO:0000256" key="1">
    <source>
        <dbReference type="SAM" id="MobiDB-lite"/>
    </source>
</evidence>
<dbReference type="EMBL" id="HBHX01073607">
    <property type="protein sequence ID" value="CAE0154848.1"/>
    <property type="molecule type" value="Transcribed_RNA"/>
</dbReference>
<feature type="region of interest" description="Disordered" evidence="1">
    <location>
        <begin position="111"/>
        <end position="133"/>
    </location>
</feature>